<evidence type="ECO:0000313" key="2">
    <source>
        <dbReference type="EMBL" id="CAH9070033.1"/>
    </source>
</evidence>
<feature type="region of interest" description="Disordered" evidence="1">
    <location>
        <begin position="114"/>
        <end position="154"/>
    </location>
</feature>
<gene>
    <name evidence="2" type="ORF">CEURO_LOCUS3498</name>
</gene>
<dbReference type="EMBL" id="CAMAPE010000005">
    <property type="protein sequence ID" value="CAH9070033.1"/>
    <property type="molecule type" value="Genomic_DNA"/>
</dbReference>
<accession>A0A9P0YNY5</accession>
<feature type="compositionally biased region" description="Low complexity" evidence="1">
    <location>
        <begin position="124"/>
        <end position="138"/>
    </location>
</feature>
<feature type="compositionally biased region" description="Basic and acidic residues" evidence="1">
    <location>
        <begin position="139"/>
        <end position="154"/>
    </location>
</feature>
<dbReference type="OrthoDB" id="1304789at2759"/>
<sequence>MHPTLYFLQVRPKLILKFSHSQRDLIIPFKKPMASRNVLSMEEFLEEISLQQQAVALELRRKQRQSSSETDPDTTAKELLEAIDLQERIAIFEKKKLEKQAQVQHPKFIEMFGEFYHPEPSKPPSIDASSSSAPVTSSEEGRGGREGNGRGGTD</sequence>
<comment type="caution">
    <text evidence="2">The sequence shown here is derived from an EMBL/GenBank/DDBJ whole genome shotgun (WGS) entry which is preliminary data.</text>
</comment>
<protein>
    <submittedName>
        <fullName evidence="2">Uncharacterized protein</fullName>
    </submittedName>
</protein>
<keyword evidence="3" id="KW-1185">Reference proteome</keyword>
<evidence type="ECO:0000313" key="3">
    <source>
        <dbReference type="Proteomes" id="UP001152484"/>
    </source>
</evidence>
<proteinExistence type="predicted"/>
<name>A0A9P0YNY5_CUSEU</name>
<dbReference type="Proteomes" id="UP001152484">
    <property type="component" value="Unassembled WGS sequence"/>
</dbReference>
<evidence type="ECO:0000256" key="1">
    <source>
        <dbReference type="SAM" id="MobiDB-lite"/>
    </source>
</evidence>
<reference evidence="2" key="1">
    <citation type="submission" date="2022-07" db="EMBL/GenBank/DDBJ databases">
        <authorList>
            <person name="Macas J."/>
            <person name="Novak P."/>
            <person name="Neumann P."/>
        </authorList>
    </citation>
    <scope>NUCLEOTIDE SEQUENCE</scope>
</reference>
<organism evidence="2 3">
    <name type="scientific">Cuscuta europaea</name>
    <name type="common">European dodder</name>
    <dbReference type="NCBI Taxonomy" id="41803"/>
    <lineage>
        <taxon>Eukaryota</taxon>
        <taxon>Viridiplantae</taxon>
        <taxon>Streptophyta</taxon>
        <taxon>Embryophyta</taxon>
        <taxon>Tracheophyta</taxon>
        <taxon>Spermatophyta</taxon>
        <taxon>Magnoliopsida</taxon>
        <taxon>eudicotyledons</taxon>
        <taxon>Gunneridae</taxon>
        <taxon>Pentapetalae</taxon>
        <taxon>asterids</taxon>
        <taxon>lamiids</taxon>
        <taxon>Solanales</taxon>
        <taxon>Convolvulaceae</taxon>
        <taxon>Cuscuteae</taxon>
        <taxon>Cuscuta</taxon>
        <taxon>Cuscuta subgen. Cuscuta</taxon>
    </lineage>
</organism>
<dbReference type="AlphaFoldDB" id="A0A9P0YNY5"/>